<dbReference type="HOGENOM" id="CLU_000288_86_1_1"/>
<keyword evidence="1" id="KW-0547">Nucleotide-binding</keyword>
<dbReference type="InParanoid" id="F6HRT3"/>
<dbReference type="eggNOG" id="ENOG502QQSK">
    <property type="taxonomic scope" value="Eukaryota"/>
</dbReference>
<name>F6HRT3_VITVI</name>
<dbReference type="PaxDb" id="29760-VIT_00s0346g00020.t01"/>
<accession>F6HRT3</accession>
<keyword evidence="2" id="KW-0067">ATP-binding</keyword>
<dbReference type="Proteomes" id="UP000009183">
    <property type="component" value="Unassembled WGS sequence, unordered"/>
</dbReference>
<dbReference type="AlphaFoldDB" id="F6HRT3"/>
<dbReference type="EMBL" id="FN596036">
    <property type="protein sequence ID" value="CCB57391.1"/>
    <property type="molecule type" value="Genomic_DNA"/>
</dbReference>
<dbReference type="GO" id="GO:0005524">
    <property type="term" value="F:ATP binding"/>
    <property type="evidence" value="ECO:0007669"/>
    <property type="project" value="UniProtKB-KW"/>
</dbReference>
<protein>
    <recommendedName>
        <fullName evidence="5">L-type lectin-domain containing receptor kinase IX.1</fullName>
    </recommendedName>
</protein>
<evidence type="ECO:0000256" key="1">
    <source>
        <dbReference type="ARBA" id="ARBA00022741"/>
    </source>
</evidence>
<reference evidence="4" key="1">
    <citation type="journal article" date="2007" name="Nature">
        <title>The grapevine genome sequence suggests ancestral hexaploidization in major angiosperm phyla.</title>
        <authorList>
            <consortium name="The French-Italian Public Consortium for Grapevine Genome Characterization."/>
            <person name="Jaillon O."/>
            <person name="Aury J.-M."/>
            <person name="Noel B."/>
            <person name="Policriti A."/>
            <person name="Clepet C."/>
            <person name="Casagrande A."/>
            <person name="Choisne N."/>
            <person name="Aubourg S."/>
            <person name="Vitulo N."/>
            <person name="Jubin C."/>
            <person name="Vezzi A."/>
            <person name="Legeai F."/>
            <person name="Hugueney P."/>
            <person name="Dasilva C."/>
            <person name="Horner D."/>
            <person name="Mica E."/>
            <person name="Jublot D."/>
            <person name="Poulain J."/>
            <person name="Bruyere C."/>
            <person name="Billault A."/>
            <person name="Segurens B."/>
            <person name="Gouyvenoux M."/>
            <person name="Ugarte E."/>
            <person name="Cattonaro F."/>
            <person name="Anthouard V."/>
            <person name="Vico V."/>
            <person name="Del Fabbro C."/>
            <person name="Alaux M."/>
            <person name="Di Gaspero G."/>
            <person name="Dumas V."/>
            <person name="Felice N."/>
            <person name="Paillard S."/>
            <person name="Juman I."/>
            <person name="Moroldo M."/>
            <person name="Scalabrin S."/>
            <person name="Canaguier A."/>
            <person name="Le Clainche I."/>
            <person name="Malacrida G."/>
            <person name="Durand E."/>
            <person name="Pesole G."/>
            <person name="Laucou V."/>
            <person name="Chatelet P."/>
            <person name="Merdinoglu D."/>
            <person name="Delledonne M."/>
            <person name="Pezzotti M."/>
            <person name="Lecharny A."/>
            <person name="Scarpelli C."/>
            <person name="Artiguenave F."/>
            <person name="Pe M.E."/>
            <person name="Valle G."/>
            <person name="Morgante M."/>
            <person name="Caboche M."/>
            <person name="Adam-Blondon A.-F."/>
            <person name="Weissenbach J."/>
            <person name="Quetier F."/>
            <person name="Wincker P."/>
        </authorList>
    </citation>
    <scope>NUCLEOTIDE SEQUENCE [LARGE SCALE GENOMIC DNA]</scope>
    <source>
        <strain evidence="4">cv. Pinot noir / PN40024</strain>
    </source>
</reference>
<dbReference type="OrthoDB" id="4062651at2759"/>
<evidence type="ECO:0008006" key="5">
    <source>
        <dbReference type="Google" id="ProtNLM"/>
    </source>
</evidence>
<keyword evidence="4" id="KW-1185">Reference proteome</keyword>
<dbReference type="SUPFAM" id="SSF56112">
    <property type="entry name" value="Protein kinase-like (PK-like)"/>
    <property type="match status" value="1"/>
</dbReference>
<proteinExistence type="predicted"/>
<evidence type="ECO:0000313" key="4">
    <source>
        <dbReference type="Proteomes" id="UP000009183"/>
    </source>
</evidence>
<organism evidence="3 4">
    <name type="scientific">Vitis vinifera</name>
    <name type="common">Grape</name>
    <dbReference type="NCBI Taxonomy" id="29760"/>
    <lineage>
        <taxon>Eukaryota</taxon>
        <taxon>Viridiplantae</taxon>
        <taxon>Streptophyta</taxon>
        <taxon>Embryophyta</taxon>
        <taxon>Tracheophyta</taxon>
        <taxon>Spermatophyta</taxon>
        <taxon>Magnoliopsida</taxon>
        <taxon>eudicotyledons</taxon>
        <taxon>Gunneridae</taxon>
        <taxon>Pentapetalae</taxon>
        <taxon>rosids</taxon>
        <taxon>Vitales</taxon>
        <taxon>Vitaceae</taxon>
        <taxon>Viteae</taxon>
        <taxon>Vitis</taxon>
    </lineage>
</organism>
<dbReference type="InterPro" id="IPR050528">
    <property type="entry name" value="L-type_Lectin-RKs"/>
</dbReference>
<dbReference type="Gene3D" id="1.10.510.10">
    <property type="entry name" value="Transferase(Phosphotransferase) domain 1"/>
    <property type="match status" value="1"/>
</dbReference>
<sequence>MDERQVVLVPWVWELYGKESLVDPVDQRLCGDFDGKQIERLMIVGLWCAHPDHTLRPSIRQAMQVLNFEAGMPNLPMKMPVATYIYEPNSWICTTSEPSMTFSGANVGR</sequence>
<dbReference type="PANTHER" id="PTHR27007">
    <property type="match status" value="1"/>
</dbReference>
<evidence type="ECO:0000256" key="2">
    <source>
        <dbReference type="ARBA" id="ARBA00022840"/>
    </source>
</evidence>
<gene>
    <name evidence="3" type="ORF">VIT_00s0346g00020</name>
</gene>
<dbReference type="InterPro" id="IPR011009">
    <property type="entry name" value="Kinase-like_dom_sf"/>
</dbReference>
<evidence type="ECO:0000313" key="3">
    <source>
        <dbReference type="EMBL" id="CCB57391.1"/>
    </source>
</evidence>